<proteinExistence type="predicted"/>
<dbReference type="Proteomes" id="UP000194236">
    <property type="component" value="Unassembled WGS sequence"/>
</dbReference>
<evidence type="ECO:0000313" key="2">
    <source>
        <dbReference type="Proteomes" id="UP000194236"/>
    </source>
</evidence>
<dbReference type="EMBL" id="MUJZ01056980">
    <property type="protein sequence ID" value="OTF72278.1"/>
    <property type="molecule type" value="Genomic_DNA"/>
</dbReference>
<protein>
    <submittedName>
        <fullName evidence="1">Uncharacterized protein</fullName>
    </submittedName>
</protein>
<keyword evidence="2" id="KW-1185">Reference proteome</keyword>
<evidence type="ECO:0000313" key="1">
    <source>
        <dbReference type="EMBL" id="OTF72278.1"/>
    </source>
</evidence>
<accession>A0A1Y3AWV7</accession>
<sequence>MVSTVRVFDEIVCDEIISAGSTFSRPGIECNSSAVIPLSLLLSLANCGGGGGVYDVDDGFDLGYNPNKNR</sequence>
<organism evidence="1 2">
    <name type="scientific">Euroglyphus maynei</name>
    <name type="common">Mayne's house dust mite</name>
    <dbReference type="NCBI Taxonomy" id="6958"/>
    <lineage>
        <taxon>Eukaryota</taxon>
        <taxon>Metazoa</taxon>
        <taxon>Ecdysozoa</taxon>
        <taxon>Arthropoda</taxon>
        <taxon>Chelicerata</taxon>
        <taxon>Arachnida</taxon>
        <taxon>Acari</taxon>
        <taxon>Acariformes</taxon>
        <taxon>Sarcoptiformes</taxon>
        <taxon>Astigmata</taxon>
        <taxon>Psoroptidia</taxon>
        <taxon>Analgoidea</taxon>
        <taxon>Pyroglyphidae</taxon>
        <taxon>Pyroglyphinae</taxon>
        <taxon>Euroglyphus</taxon>
    </lineage>
</organism>
<dbReference type="AlphaFoldDB" id="A0A1Y3AWV7"/>
<comment type="caution">
    <text evidence="1">The sequence shown here is derived from an EMBL/GenBank/DDBJ whole genome shotgun (WGS) entry which is preliminary data.</text>
</comment>
<reference evidence="1 2" key="1">
    <citation type="submission" date="2017-03" db="EMBL/GenBank/DDBJ databases">
        <title>Genome Survey of Euroglyphus maynei.</title>
        <authorList>
            <person name="Arlian L.G."/>
            <person name="Morgan M.S."/>
            <person name="Rider S.D."/>
        </authorList>
    </citation>
    <scope>NUCLEOTIDE SEQUENCE [LARGE SCALE GENOMIC DNA]</scope>
    <source>
        <strain evidence="1">Arlian Lab</strain>
        <tissue evidence="1">Whole body</tissue>
    </source>
</reference>
<name>A0A1Y3AWV7_EURMA</name>
<gene>
    <name evidence="1" type="ORF">BLA29_014176</name>
</gene>